<evidence type="ECO:0000256" key="2">
    <source>
        <dbReference type="ARBA" id="ARBA00023163"/>
    </source>
</evidence>
<evidence type="ECO:0000313" key="5">
    <source>
        <dbReference type="Proteomes" id="UP000199451"/>
    </source>
</evidence>
<dbReference type="AlphaFoldDB" id="A0A1G9YQS3"/>
<dbReference type="PANTHER" id="PTHR34236">
    <property type="entry name" value="DIMETHYL SULFOXIDE REDUCTASE TRANSCRIPTIONAL ACTIVATOR"/>
    <property type="match status" value="1"/>
</dbReference>
<dbReference type="PANTHER" id="PTHR34236:SF1">
    <property type="entry name" value="DIMETHYL SULFOXIDE REDUCTASE TRANSCRIPTIONAL ACTIVATOR"/>
    <property type="match status" value="1"/>
</dbReference>
<keyword evidence="2" id="KW-0804">Transcription</keyword>
<dbReference type="Pfam" id="PF04967">
    <property type="entry name" value="HTH_10"/>
    <property type="match status" value="1"/>
</dbReference>
<keyword evidence="5" id="KW-1185">Reference proteome</keyword>
<accession>A0A1G9YQS3</accession>
<reference evidence="5" key="1">
    <citation type="submission" date="2016-10" db="EMBL/GenBank/DDBJ databases">
        <authorList>
            <person name="Varghese N."/>
            <person name="Submissions S."/>
        </authorList>
    </citation>
    <scope>NUCLEOTIDE SEQUENCE [LARGE SCALE GENOMIC DNA]</scope>
    <source>
        <strain evidence="5">CGMCC 1.10119</strain>
    </source>
</reference>
<dbReference type="InterPro" id="IPR007050">
    <property type="entry name" value="HTH_bacterioopsin"/>
</dbReference>
<evidence type="ECO:0000313" key="4">
    <source>
        <dbReference type="EMBL" id="SDN10786.1"/>
    </source>
</evidence>
<dbReference type="OrthoDB" id="51502at2157"/>
<feature type="domain" description="HTH bat-type" evidence="3">
    <location>
        <begin position="150"/>
        <end position="201"/>
    </location>
</feature>
<dbReference type="EMBL" id="FNHL01000005">
    <property type="protein sequence ID" value="SDN10786.1"/>
    <property type="molecule type" value="Genomic_DNA"/>
</dbReference>
<sequence>MPQANLTITVPEGIWIGDLSRAHPDASVRILAAHTDGDGGVGLAEITAPDLPAVVADIETHDSVTELDLLERYDQTVLVQFETTMPLLLFPMQDSGVPLTMPFTIEEGTAEWEITAPQHRLSELGDQLEEFGIPFTVNEVHQYVEPEQLLTDRQLTLVRTAVEQGYYDTPRQCSLTDLADELGLAKSTCSETLHRAEETIVKRFVEDFEQTLVDHPEK</sequence>
<proteinExistence type="predicted"/>
<dbReference type="Proteomes" id="UP000199451">
    <property type="component" value="Unassembled WGS sequence"/>
</dbReference>
<protein>
    <submittedName>
        <fullName evidence="4">Predicted DNA binding protein, contains HTH domain</fullName>
    </submittedName>
</protein>
<gene>
    <name evidence="4" type="ORF">SAMN04487949_3394</name>
</gene>
<organism evidence="4 5">
    <name type="scientific">Halogranum gelatinilyticum</name>
    <dbReference type="NCBI Taxonomy" id="660521"/>
    <lineage>
        <taxon>Archaea</taxon>
        <taxon>Methanobacteriati</taxon>
        <taxon>Methanobacteriota</taxon>
        <taxon>Stenosarchaea group</taxon>
        <taxon>Halobacteria</taxon>
        <taxon>Halobacteriales</taxon>
        <taxon>Haloferacaceae</taxon>
    </lineage>
</organism>
<evidence type="ECO:0000256" key="1">
    <source>
        <dbReference type="ARBA" id="ARBA00023015"/>
    </source>
</evidence>
<evidence type="ECO:0000259" key="3">
    <source>
        <dbReference type="Pfam" id="PF04967"/>
    </source>
</evidence>
<dbReference type="STRING" id="660521.SAMN04487949_3394"/>
<name>A0A1G9YQS3_9EURY</name>
<keyword evidence="1" id="KW-0805">Transcription regulation</keyword>
<dbReference type="RefSeq" id="WP_089699382.1">
    <property type="nucleotide sequence ID" value="NZ_FNHL01000005.1"/>
</dbReference>